<dbReference type="Pfam" id="PF01047">
    <property type="entry name" value="MarR"/>
    <property type="match status" value="1"/>
</dbReference>
<evidence type="ECO:0000256" key="1">
    <source>
        <dbReference type="ARBA" id="ARBA00023015"/>
    </source>
</evidence>
<comment type="caution">
    <text evidence="5">The sequence shown here is derived from an EMBL/GenBank/DDBJ whole genome shotgun (WGS) entry which is preliminary data.</text>
</comment>
<keyword evidence="2" id="KW-0238">DNA-binding</keyword>
<sequence>MGRSILDDSLGYQLGVTYRKMLHPLMQRFKPYDLTPEQFTVLVRLYEEDGINQKELALRTSRDQPTLTRILDLLERKGMVRKETDPSDRRAFLLYVTEEGQKITEILTPIEQQYNRELFAGMNREDIEKFRQSLELLLENAERLSE</sequence>
<dbReference type="OrthoDB" id="5327581at2"/>
<organism evidence="5 6">
    <name type="scientific">Paenibacillus selenitireducens</name>
    <dbReference type="NCBI Taxonomy" id="1324314"/>
    <lineage>
        <taxon>Bacteria</taxon>
        <taxon>Bacillati</taxon>
        <taxon>Bacillota</taxon>
        <taxon>Bacilli</taxon>
        <taxon>Bacillales</taxon>
        <taxon>Paenibacillaceae</taxon>
        <taxon>Paenibacillus</taxon>
    </lineage>
</organism>
<dbReference type="InterPro" id="IPR036390">
    <property type="entry name" value="WH_DNA-bd_sf"/>
</dbReference>
<keyword evidence="3" id="KW-0804">Transcription</keyword>
<dbReference type="SUPFAM" id="SSF46785">
    <property type="entry name" value="Winged helix' DNA-binding domain"/>
    <property type="match status" value="1"/>
</dbReference>
<dbReference type="InterPro" id="IPR000835">
    <property type="entry name" value="HTH_MarR-typ"/>
</dbReference>
<dbReference type="RefSeq" id="WP_078499686.1">
    <property type="nucleotide sequence ID" value="NZ_MSZX01000006.1"/>
</dbReference>
<gene>
    <name evidence="5" type="ORF">BVG16_15975</name>
</gene>
<name>A0A1T2X9T9_9BACL</name>
<evidence type="ECO:0000313" key="5">
    <source>
        <dbReference type="EMBL" id="OPA76669.1"/>
    </source>
</evidence>
<evidence type="ECO:0000256" key="3">
    <source>
        <dbReference type="ARBA" id="ARBA00023163"/>
    </source>
</evidence>
<accession>A0A1T2X9T9</accession>
<dbReference type="InterPro" id="IPR036388">
    <property type="entry name" value="WH-like_DNA-bd_sf"/>
</dbReference>
<evidence type="ECO:0000256" key="2">
    <source>
        <dbReference type="ARBA" id="ARBA00023125"/>
    </source>
</evidence>
<dbReference type="PANTHER" id="PTHR42756:SF1">
    <property type="entry name" value="TRANSCRIPTIONAL REPRESSOR OF EMRAB OPERON"/>
    <property type="match status" value="1"/>
</dbReference>
<dbReference type="Proteomes" id="UP000190188">
    <property type="component" value="Unassembled WGS sequence"/>
</dbReference>
<dbReference type="GO" id="GO:0003700">
    <property type="term" value="F:DNA-binding transcription factor activity"/>
    <property type="evidence" value="ECO:0007669"/>
    <property type="project" value="InterPro"/>
</dbReference>
<dbReference type="STRING" id="1324314.BVG16_15975"/>
<dbReference type="AlphaFoldDB" id="A0A1T2X9T9"/>
<proteinExistence type="predicted"/>
<keyword evidence="6" id="KW-1185">Reference proteome</keyword>
<dbReference type="SMART" id="SM00347">
    <property type="entry name" value="HTH_MARR"/>
    <property type="match status" value="1"/>
</dbReference>
<evidence type="ECO:0000313" key="6">
    <source>
        <dbReference type="Proteomes" id="UP000190188"/>
    </source>
</evidence>
<dbReference type="EMBL" id="MSZX01000006">
    <property type="protein sequence ID" value="OPA76669.1"/>
    <property type="molecule type" value="Genomic_DNA"/>
</dbReference>
<dbReference type="Gene3D" id="1.10.10.10">
    <property type="entry name" value="Winged helix-like DNA-binding domain superfamily/Winged helix DNA-binding domain"/>
    <property type="match status" value="1"/>
</dbReference>
<dbReference type="GO" id="GO:0003677">
    <property type="term" value="F:DNA binding"/>
    <property type="evidence" value="ECO:0007669"/>
    <property type="project" value="UniProtKB-KW"/>
</dbReference>
<evidence type="ECO:0000259" key="4">
    <source>
        <dbReference type="PROSITE" id="PS50995"/>
    </source>
</evidence>
<dbReference type="PROSITE" id="PS50995">
    <property type="entry name" value="HTH_MARR_2"/>
    <property type="match status" value="1"/>
</dbReference>
<dbReference type="PRINTS" id="PR00598">
    <property type="entry name" value="HTHMARR"/>
</dbReference>
<protein>
    <submittedName>
        <fullName evidence="5">Transcriptional regulator</fullName>
    </submittedName>
</protein>
<feature type="domain" description="HTH marR-type" evidence="4">
    <location>
        <begin position="7"/>
        <end position="139"/>
    </location>
</feature>
<reference evidence="5 6" key="1">
    <citation type="submission" date="2017-01" db="EMBL/GenBank/DDBJ databases">
        <title>Genome analysis of Paenibacillus selenitrireducens ES3-24.</title>
        <authorList>
            <person name="Xu D."/>
            <person name="Yao R."/>
            <person name="Zheng S."/>
        </authorList>
    </citation>
    <scope>NUCLEOTIDE SEQUENCE [LARGE SCALE GENOMIC DNA]</scope>
    <source>
        <strain evidence="5 6">ES3-24</strain>
    </source>
</reference>
<dbReference type="PANTHER" id="PTHR42756">
    <property type="entry name" value="TRANSCRIPTIONAL REGULATOR, MARR"/>
    <property type="match status" value="1"/>
</dbReference>
<keyword evidence="1" id="KW-0805">Transcription regulation</keyword>